<gene>
    <name evidence="6" type="ORF">E7027_00500</name>
</gene>
<keyword evidence="4" id="KW-1133">Transmembrane helix</keyword>
<evidence type="ECO:0000256" key="3">
    <source>
        <dbReference type="ARBA" id="ARBA00022692"/>
    </source>
</evidence>
<evidence type="ECO:0000256" key="4">
    <source>
        <dbReference type="ARBA" id="ARBA00022989"/>
    </source>
</evidence>
<sequence length="165" mass="18337">MKKGFTLIELLVVVLIIGILSSVALPQYQKAVDKAKYSQLFVLAKGIAEAQELYYLANGKYAKEWDELDIALPNSFDSYTAPWIRDTSKNLALSLNPDQSLAVIAQDSSMGVNLVIYYQHTGENLGGERQCRAIRREERGKGICKSLGGVYKEENSSNGTIYRLP</sequence>
<dbReference type="InterPro" id="IPR012902">
    <property type="entry name" value="N_methyl_site"/>
</dbReference>
<dbReference type="InterPro" id="IPR045584">
    <property type="entry name" value="Pilin-like"/>
</dbReference>
<accession>A0A928DP73</accession>
<evidence type="ECO:0000313" key="6">
    <source>
        <dbReference type="EMBL" id="MBE6420621.1"/>
    </source>
</evidence>
<dbReference type="NCBIfam" id="TIGR02532">
    <property type="entry name" value="IV_pilin_GFxxxE"/>
    <property type="match status" value="1"/>
</dbReference>
<dbReference type="GO" id="GO:0016020">
    <property type="term" value="C:membrane"/>
    <property type="evidence" value="ECO:0007669"/>
    <property type="project" value="UniProtKB-SubCell"/>
</dbReference>
<evidence type="ECO:0000256" key="1">
    <source>
        <dbReference type="ARBA" id="ARBA00004167"/>
    </source>
</evidence>
<proteinExistence type="predicted"/>
<dbReference type="PANTHER" id="PTHR30093:SF44">
    <property type="entry name" value="TYPE II SECRETION SYSTEM CORE PROTEIN G"/>
    <property type="match status" value="1"/>
</dbReference>
<keyword evidence="2" id="KW-0488">Methylation</keyword>
<comment type="subcellular location">
    <subcellularLocation>
        <location evidence="1">Membrane</location>
        <topology evidence="1">Single-pass membrane protein</topology>
    </subcellularLocation>
</comment>
<dbReference type="PANTHER" id="PTHR30093">
    <property type="entry name" value="GENERAL SECRETION PATHWAY PROTEIN G"/>
    <property type="match status" value="1"/>
</dbReference>
<dbReference type="SUPFAM" id="SSF54523">
    <property type="entry name" value="Pili subunits"/>
    <property type="match status" value="1"/>
</dbReference>
<dbReference type="EMBL" id="SUVG01000001">
    <property type="protein sequence ID" value="MBE6420621.1"/>
    <property type="molecule type" value="Genomic_DNA"/>
</dbReference>
<dbReference type="PROSITE" id="PS00409">
    <property type="entry name" value="PROKAR_NTER_METHYL"/>
    <property type="match status" value="1"/>
</dbReference>
<evidence type="ECO:0000313" key="7">
    <source>
        <dbReference type="Proteomes" id="UP000725649"/>
    </source>
</evidence>
<protein>
    <submittedName>
        <fullName evidence="6">Prepilin-type N-terminal cleavage/methylation domain-containing protein</fullName>
    </submittedName>
</protein>
<keyword evidence="5" id="KW-0472">Membrane</keyword>
<reference evidence="6" key="1">
    <citation type="submission" date="2019-04" db="EMBL/GenBank/DDBJ databases">
        <title>Evolution of Biomass-Degrading Anaerobic Consortia Revealed by Metagenomics.</title>
        <authorList>
            <person name="Peng X."/>
        </authorList>
    </citation>
    <scope>NUCLEOTIDE SEQUENCE</scope>
    <source>
        <strain evidence="6">SIG66</strain>
    </source>
</reference>
<dbReference type="Pfam" id="PF07963">
    <property type="entry name" value="N_methyl"/>
    <property type="match status" value="1"/>
</dbReference>
<comment type="caution">
    <text evidence="6">The sequence shown here is derived from an EMBL/GenBank/DDBJ whole genome shotgun (WGS) entry which is preliminary data.</text>
</comment>
<keyword evidence="3" id="KW-0812">Transmembrane</keyword>
<name>A0A928DP73_9BACT</name>
<dbReference type="Proteomes" id="UP000725649">
    <property type="component" value="Unassembled WGS sequence"/>
</dbReference>
<evidence type="ECO:0000256" key="2">
    <source>
        <dbReference type="ARBA" id="ARBA00022481"/>
    </source>
</evidence>
<dbReference type="AlphaFoldDB" id="A0A928DP73"/>
<dbReference type="Gene3D" id="3.30.700.10">
    <property type="entry name" value="Glycoprotein, Type 4 Pilin"/>
    <property type="match status" value="1"/>
</dbReference>
<evidence type="ECO:0000256" key="5">
    <source>
        <dbReference type="ARBA" id="ARBA00023136"/>
    </source>
</evidence>
<organism evidence="6 7">
    <name type="scientific">Candidatus Avelusimicrobium gallicola</name>
    <dbReference type="NCBI Taxonomy" id="2562704"/>
    <lineage>
        <taxon>Bacteria</taxon>
        <taxon>Pseudomonadati</taxon>
        <taxon>Elusimicrobiota</taxon>
        <taxon>Elusimicrobia</taxon>
        <taxon>Elusimicrobiales</taxon>
        <taxon>Elusimicrobiaceae</taxon>
        <taxon>Candidatus Avelusimicrobium</taxon>
    </lineage>
</organism>